<name>A0A8J7MFT5_9BACT</name>
<protein>
    <recommendedName>
        <fullName evidence="10">ATP synthase gamma chain</fullName>
    </recommendedName>
    <alternativeName>
        <fullName evidence="10">ATP synthase F1 sector gamma subunit</fullName>
    </alternativeName>
    <alternativeName>
        <fullName evidence="10">F-ATPase gamma subunit</fullName>
    </alternativeName>
</protein>
<comment type="subunit">
    <text evidence="10">F-type ATPases have 2 components, CF(1) - the catalytic core - and CF(0) - the membrane proton channel. CF(1) has five subunits: alpha(3), beta(3), gamma(1), delta(1), epsilon(1). CF(0) has three main subunits: a, b and c.</text>
</comment>
<evidence type="ECO:0000313" key="12">
    <source>
        <dbReference type="Proteomes" id="UP000624703"/>
    </source>
</evidence>
<dbReference type="AlphaFoldDB" id="A0A8J7MFT5"/>
<evidence type="ECO:0000256" key="2">
    <source>
        <dbReference type="ARBA" id="ARBA00004170"/>
    </source>
</evidence>
<dbReference type="GO" id="GO:0045259">
    <property type="term" value="C:proton-transporting ATP synthase complex"/>
    <property type="evidence" value="ECO:0007669"/>
    <property type="project" value="UniProtKB-KW"/>
</dbReference>
<evidence type="ECO:0000256" key="5">
    <source>
        <dbReference type="ARBA" id="ARBA00022781"/>
    </source>
</evidence>
<dbReference type="PRINTS" id="PR00126">
    <property type="entry name" value="ATPASEGAMMA"/>
</dbReference>
<dbReference type="GO" id="GO:0046933">
    <property type="term" value="F:proton-transporting ATP synthase activity, rotational mechanism"/>
    <property type="evidence" value="ECO:0007669"/>
    <property type="project" value="UniProtKB-UniRule"/>
</dbReference>
<proteinExistence type="inferred from homology"/>
<comment type="caution">
    <text evidence="11">The sequence shown here is derived from an EMBL/GenBank/DDBJ whole genome shotgun (WGS) entry which is preliminary data.</text>
</comment>
<dbReference type="SUPFAM" id="SSF52943">
    <property type="entry name" value="ATP synthase (F1-ATPase), gamma subunit"/>
    <property type="match status" value="1"/>
</dbReference>
<dbReference type="EMBL" id="JAENIM010000044">
    <property type="protein sequence ID" value="MBK1792237.1"/>
    <property type="molecule type" value="Genomic_DNA"/>
</dbReference>
<dbReference type="Pfam" id="PF00231">
    <property type="entry name" value="ATP-synt"/>
    <property type="match status" value="1"/>
</dbReference>
<dbReference type="InterPro" id="IPR000131">
    <property type="entry name" value="ATP_synth_F1_gsu"/>
</dbReference>
<dbReference type="RefSeq" id="WP_200312250.1">
    <property type="nucleotide sequence ID" value="NZ_JAENIM010000044.1"/>
</dbReference>
<dbReference type="Gene3D" id="1.10.287.80">
    <property type="entry name" value="ATP synthase, gamma subunit, helix hairpin domain"/>
    <property type="match status" value="1"/>
</dbReference>
<comment type="similarity">
    <text evidence="3 10">Belongs to the ATPase gamma chain family.</text>
</comment>
<dbReference type="Proteomes" id="UP000624703">
    <property type="component" value="Unassembled WGS sequence"/>
</dbReference>
<evidence type="ECO:0000256" key="3">
    <source>
        <dbReference type="ARBA" id="ARBA00007681"/>
    </source>
</evidence>
<dbReference type="GO" id="GO:0042777">
    <property type="term" value="P:proton motive force-driven plasma membrane ATP synthesis"/>
    <property type="evidence" value="ECO:0007669"/>
    <property type="project" value="UniProtKB-UniRule"/>
</dbReference>
<dbReference type="PANTHER" id="PTHR11693">
    <property type="entry name" value="ATP SYNTHASE GAMMA CHAIN"/>
    <property type="match status" value="1"/>
</dbReference>
<keyword evidence="5 10" id="KW-0375">Hydrogen ion transport</keyword>
<evidence type="ECO:0000256" key="7">
    <source>
        <dbReference type="ARBA" id="ARBA00023136"/>
    </source>
</evidence>
<keyword evidence="4 10" id="KW-0813">Transport</keyword>
<keyword evidence="7 10" id="KW-0472">Membrane</keyword>
<evidence type="ECO:0000256" key="1">
    <source>
        <dbReference type="ARBA" id="ARBA00003456"/>
    </source>
</evidence>
<keyword evidence="9 10" id="KW-0066">ATP synthesis</keyword>
<keyword evidence="12" id="KW-1185">Reference proteome</keyword>
<accession>A0A8J7MFT5</accession>
<dbReference type="GO" id="GO:0005886">
    <property type="term" value="C:plasma membrane"/>
    <property type="evidence" value="ECO:0007669"/>
    <property type="project" value="UniProtKB-SubCell"/>
</dbReference>
<dbReference type="NCBIfam" id="TIGR01146">
    <property type="entry name" value="ATPsyn_F1gamma"/>
    <property type="match status" value="1"/>
</dbReference>
<evidence type="ECO:0000256" key="6">
    <source>
        <dbReference type="ARBA" id="ARBA00023065"/>
    </source>
</evidence>
<reference evidence="11" key="1">
    <citation type="submission" date="2021-01" db="EMBL/GenBank/DDBJ databases">
        <title>Modified the classification status of verrucomicrobia.</title>
        <authorList>
            <person name="Feng X."/>
        </authorList>
    </citation>
    <scope>NUCLEOTIDE SEQUENCE</scope>
    <source>
        <strain evidence="11">_KCTC 22039</strain>
    </source>
</reference>
<comment type="subcellular location">
    <subcellularLocation>
        <location evidence="10">Cell membrane</location>
        <topology evidence="10">Peripheral membrane protein</topology>
    </subcellularLocation>
    <subcellularLocation>
        <location evidence="2">Membrane</location>
        <topology evidence="2">Peripheral membrane protein</topology>
    </subcellularLocation>
</comment>
<organism evidence="11 12">
    <name type="scientific">Persicirhabdus sediminis</name>
    <dbReference type="NCBI Taxonomy" id="454144"/>
    <lineage>
        <taxon>Bacteria</taxon>
        <taxon>Pseudomonadati</taxon>
        <taxon>Verrucomicrobiota</taxon>
        <taxon>Verrucomicrobiia</taxon>
        <taxon>Verrucomicrobiales</taxon>
        <taxon>Verrucomicrobiaceae</taxon>
        <taxon>Persicirhabdus</taxon>
    </lineage>
</organism>
<keyword evidence="6 10" id="KW-0406">Ion transport</keyword>
<evidence type="ECO:0000256" key="9">
    <source>
        <dbReference type="ARBA" id="ARBA00023310"/>
    </source>
</evidence>
<evidence type="ECO:0000256" key="8">
    <source>
        <dbReference type="ARBA" id="ARBA00023196"/>
    </source>
</evidence>
<dbReference type="InterPro" id="IPR035968">
    <property type="entry name" value="ATP_synth_F1_ATPase_gsu"/>
</dbReference>
<gene>
    <name evidence="10 11" type="primary">atpG</name>
    <name evidence="11" type="ORF">JIN82_13830</name>
</gene>
<sequence>MANLRDIRRRIKSVKNTAQITKAMQLVASAKMKKAQDQAISGRDYAISLNKVLANLKSGDDELVHPLMDVREEGKHLVLVISTDRGLCGGLNANLQRKVTDIANAEGDNVDFVTIGRKLRQQLAKRQVNLVADFTVDDPVPFADSRPVAKFLTEQFLSGKYNKVTIAFNRFVTTMSQEPTLSKFLPIEAETLAERRAYESVGKRGVIKETDKEEALSNDYIFEPGPDNVLNHLLPLYLGFHVYQTLVESRASEHSARMVAMKAATDNANTMIDELTLEYNKARQAAITAELLEITTAMKAME</sequence>
<dbReference type="Gene3D" id="3.40.1380.10">
    <property type="match status" value="1"/>
</dbReference>
<keyword evidence="8 10" id="KW-0139">CF(1)</keyword>
<comment type="function">
    <text evidence="1 10">Produces ATP from ADP in the presence of a proton gradient across the membrane. The gamma chain is believed to be important in regulating ATPase activity and the flow of protons through the CF(0) complex.</text>
</comment>
<dbReference type="HAMAP" id="MF_00815">
    <property type="entry name" value="ATP_synth_gamma_bact"/>
    <property type="match status" value="1"/>
</dbReference>
<evidence type="ECO:0000256" key="10">
    <source>
        <dbReference type="HAMAP-Rule" id="MF_00815"/>
    </source>
</evidence>
<evidence type="ECO:0000256" key="4">
    <source>
        <dbReference type="ARBA" id="ARBA00022448"/>
    </source>
</evidence>
<dbReference type="PANTHER" id="PTHR11693:SF22">
    <property type="entry name" value="ATP SYNTHASE SUBUNIT GAMMA, MITOCHONDRIAL"/>
    <property type="match status" value="1"/>
</dbReference>
<dbReference type="CDD" id="cd12151">
    <property type="entry name" value="F1-ATPase_gamma"/>
    <property type="match status" value="1"/>
</dbReference>
<evidence type="ECO:0000313" key="11">
    <source>
        <dbReference type="EMBL" id="MBK1792237.1"/>
    </source>
</evidence>
<dbReference type="GO" id="GO:0005524">
    <property type="term" value="F:ATP binding"/>
    <property type="evidence" value="ECO:0007669"/>
    <property type="project" value="UniProtKB-UniRule"/>
</dbReference>
<keyword evidence="10" id="KW-1003">Cell membrane</keyword>